<organism evidence="5 6">
    <name type="scientific">candidate division CSSED10-310 bacterium</name>
    <dbReference type="NCBI Taxonomy" id="2855610"/>
    <lineage>
        <taxon>Bacteria</taxon>
        <taxon>Bacteria division CSSED10-310</taxon>
    </lineage>
</organism>
<evidence type="ECO:0000256" key="2">
    <source>
        <dbReference type="ARBA" id="ARBA00022801"/>
    </source>
</evidence>
<keyword evidence="1 4" id="KW-0645">Protease</keyword>
<protein>
    <recommendedName>
        <fullName evidence="4">Aminopeptidase</fullName>
    </recommendedName>
</protein>
<keyword evidence="6" id="KW-1185">Reference proteome</keyword>
<comment type="similarity">
    <text evidence="4">Belongs to the peptidase C1 family.</text>
</comment>
<dbReference type="PANTHER" id="PTHR10363">
    <property type="entry name" value="BLEOMYCIN HYDROLASE"/>
    <property type="match status" value="1"/>
</dbReference>
<evidence type="ECO:0000256" key="1">
    <source>
        <dbReference type="ARBA" id="ARBA00022670"/>
    </source>
</evidence>
<evidence type="ECO:0000256" key="4">
    <source>
        <dbReference type="PIRNR" id="PIRNR005700"/>
    </source>
</evidence>
<dbReference type="Pfam" id="PF03051">
    <property type="entry name" value="Peptidase_C1_2"/>
    <property type="match status" value="1"/>
</dbReference>
<keyword evidence="4" id="KW-0031">Aminopeptidase</keyword>
<dbReference type="InterPro" id="IPR004134">
    <property type="entry name" value="Peptidase_C1B"/>
</dbReference>
<comment type="caution">
    <text evidence="5">The sequence shown here is derived from an EMBL/GenBank/DDBJ whole genome shotgun (WGS) entry which is preliminary data.</text>
</comment>
<name>A0ABV6YYP5_UNCC1</name>
<keyword evidence="3 4" id="KW-0788">Thiol protease</keyword>
<evidence type="ECO:0000313" key="5">
    <source>
        <dbReference type="EMBL" id="MFC1851307.1"/>
    </source>
</evidence>
<dbReference type="Proteomes" id="UP001594351">
    <property type="component" value="Unassembled WGS sequence"/>
</dbReference>
<proteinExistence type="inferred from homology"/>
<dbReference type="PANTHER" id="PTHR10363:SF2">
    <property type="entry name" value="BLEOMYCIN HYDROLASE"/>
    <property type="match status" value="1"/>
</dbReference>
<evidence type="ECO:0000256" key="3">
    <source>
        <dbReference type="ARBA" id="ARBA00022807"/>
    </source>
</evidence>
<keyword evidence="2 4" id="KW-0378">Hydrolase</keyword>
<reference evidence="5 6" key="1">
    <citation type="submission" date="2024-09" db="EMBL/GenBank/DDBJ databases">
        <title>Laminarin stimulates single cell rates of sulfate reduction while oxygen inhibits transcriptomic activity in coastal marine sediment.</title>
        <authorList>
            <person name="Lindsay M."/>
            <person name="Orcutt B."/>
            <person name="Emerson D."/>
            <person name="Stepanauskas R."/>
            <person name="D'Angelo T."/>
        </authorList>
    </citation>
    <scope>NUCLEOTIDE SEQUENCE [LARGE SCALE GENOMIC DNA]</scope>
    <source>
        <strain evidence="5">SAG AM-311-K15</strain>
    </source>
</reference>
<accession>A0ABV6YYP5</accession>
<gene>
    <name evidence="5" type="ORF">ACFL27_14010</name>
</gene>
<dbReference type="InterPro" id="IPR038765">
    <property type="entry name" value="Papain-like_cys_pep_sf"/>
</dbReference>
<dbReference type="CDD" id="cd00585">
    <property type="entry name" value="Peptidase_C1B"/>
    <property type="match status" value="1"/>
</dbReference>
<dbReference type="PIRSF" id="PIRSF005700">
    <property type="entry name" value="PepC"/>
    <property type="match status" value="1"/>
</dbReference>
<evidence type="ECO:0000313" key="6">
    <source>
        <dbReference type="Proteomes" id="UP001594351"/>
    </source>
</evidence>
<dbReference type="SUPFAM" id="SSF54001">
    <property type="entry name" value="Cysteine proteinases"/>
    <property type="match status" value="1"/>
</dbReference>
<sequence length="446" mass="52493">MAHRQKSAALTVAQLKKFEEKVKQDPACVIAMNAVTRGNIQEIAISREVLNNASYSFSHEIENKAPITDQKKSGTCWMYAELNWLRILTQKKFKIEEIEFSQNYLMLWDKLEKANYFLEQIIIHRQQELDDRKVHFLLHRPLPDGGEWHMLFNLVEKYGLVPKAIMPDTFNRENSRFLNEHLGYKLREYAAQLRRMYESGQSEAQLRDKKAQFLEDIYRLIVIFFGLPPHRFNWSYRDKNKKYHQETQITPHDFYNKYIALDCKKVVTLCSCPSSTTPFWHTYVLEFFQNMVGGVEWIWLNVPSAELKKIALKMLKRGEACLFGCDVIQESHNKTGLLYHNLYDYELLLQTPFEMSKADRLDYGQSTLTHSMVLAGVELVNNKPVRWKVENSWGSEVGQKGYFIMSDEWFDEHLLNIVVPDKYLTARMKKAFEQEPVLLPPWHAMA</sequence>
<dbReference type="Gene3D" id="3.90.70.10">
    <property type="entry name" value="Cysteine proteinases"/>
    <property type="match status" value="1"/>
</dbReference>
<dbReference type="EMBL" id="JBHPBY010000176">
    <property type="protein sequence ID" value="MFC1851307.1"/>
    <property type="molecule type" value="Genomic_DNA"/>
</dbReference>